<dbReference type="SUPFAM" id="SSF52833">
    <property type="entry name" value="Thioredoxin-like"/>
    <property type="match status" value="1"/>
</dbReference>
<accession>A0A1M4WPF7</accession>
<evidence type="ECO:0000313" key="1">
    <source>
        <dbReference type="EMBL" id="SHE83191.1"/>
    </source>
</evidence>
<sequence length="60" mass="6942">MILFLFCSLRAAGQEIPRWKLADLENIISNSNQPLILNFWATICKPCLEELPYFQELSAQ</sequence>
<dbReference type="Gene3D" id="3.40.30.10">
    <property type="entry name" value="Glutaredoxin"/>
    <property type="match status" value="1"/>
</dbReference>
<dbReference type="STRING" id="1121884.SAMN02745131_01176"/>
<dbReference type="EMBL" id="FQUU01000004">
    <property type="protein sequence ID" value="SHE83191.1"/>
    <property type="molecule type" value="Genomic_DNA"/>
</dbReference>
<evidence type="ECO:0000313" key="2">
    <source>
        <dbReference type="Proteomes" id="UP000184048"/>
    </source>
</evidence>
<organism evidence="1 2">
    <name type="scientific">Flavisolibacter ginsengisoli DSM 18119</name>
    <dbReference type="NCBI Taxonomy" id="1121884"/>
    <lineage>
        <taxon>Bacteria</taxon>
        <taxon>Pseudomonadati</taxon>
        <taxon>Bacteroidota</taxon>
        <taxon>Chitinophagia</taxon>
        <taxon>Chitinophagales</taxon>
        <taxon>Chitinophagaceae</taxon>
        <taxon>Flavisolibacter</taxon>
    </lineage>
</organism>
<proteinExistence type="predicted"/>
<reference evidence="1 2" key="1">
    <citation type="submission" date="2016-11" db="EMBL/GenBank/DDBJ databases">
        <authorList>
            <person name="Jaros S."/>
            <person name="Januszkiewicz K."/>
            <person name="Wedrychowicz H."/>
        </authorList>
    </citation>
    <scope>NUCLEOTIDE SEQUENCE [LARGE SCALE GENOMIC DNA]</scope>
    <source>
        <strain evidence="1 2">DSM 18119</strain>
    </source>
</reference>
<dbReference type="Proteomes" id="UP000184048">
    <property type="component" value="Unassembled WGS sequence"/>
</dbReference>
<dbReference type="AlphaFoldDB" id="A0A1M4WPF7"/>
<gene>
    <name evidence="1" type="ORF">SAMN02745131_01176</name>
</gene>
<name>A0A1M4WPF7_9BACT</name>
<protein>
    <submittedName>
        <fullName evidence="1">AhpC/TSA family protein</fullName>
    </submittedName>
</protein>
<keyword evidence="2" id="KW-1185">Reference proteome</keyword>
<dbReference type="InterPro" id="IPR036249">
    <property type="entry name" value="Thioredoxin-like_sf"/>
</dbReference>